<dbReference type="EMBL" id="JACLQD010000003">
    <property type="protein sequence ID" value="MBC2836231.1"/>
    <property type="molecule type" value="Genomic_DNA"/>
</dbReference>
<proteinExistence type="predicted"/>
<dbReference type="AlphaFoldDB" id="A0A842I9G2"/>
<feature type="domain" description="(S)-ureidoglycine aminohydrolase cupin" evidence="1">
    <location>
        <begin position="62"/>
        <end position="143"/>
    </location>
</feature>
<accession>A0A842I9G2</accession>
<dbReference type="Gene3D" id="2.60.120.10">
    <property type="entry name" value="Jelly Rolls"/>
    <property type="match status" value="2"/>
</dbReference>
<dbReference type="NCBIfam" id="NF008376">
    <property type="entry name" value="PRK11171.1-5"/>
    <property type="match status" value="1"/>
</dbReference>
<dbReference type="GO" id="GO:0071522">
    <property type="term" value="F:ureidoglycine aminohydrolase activity"/>
    <property type="evidence" value="ECO:0007669"/>
    <property type="project" value="UniProtKB-EC"/>
</dbReference>
<organism evidence="3 4">
    <name type="scientific">Paragemmobacter straminiformis</name>
    <dbReference type="NCBI Taxonomy" id="2045119"/>
    <lineage>
        <taxon>Bacteria</taxon>
        <taxon>Pseudomonadati</taxon>
        <taxon>Pseudomonadota</taxon>
        <taxon>Alphaproteobacteria</taxon>
        <taxon>Rhodobacterales</taxon>
        <taxon>Paracoccaceae</taxon>
        <taxon>Paragemmobacter</taxon>
    </lineage>
</organism>
<name>A0A842I9G2_9RHOB</name>
<dbReference type="PANTHER" id="PTHR34571">
    <property type="entry name" value="(S)-UREIDOGLYCINE AMINOHYDROLASE"/>
    <property type="match status" value="1"/>
</dbReference>
<dbReference type="NCBIfam" id="NF040771">
    <property type="entry name" value="AAH_UGLYAH2"/>
    <property type="match status" value="1"/>
</dbReference>
<dbReference type="Pfam" id="PF05899">
    <property type="entry name" value="Cupin_3"/>
    <property type="match status" value="1"/>
</dbReference>
<protein>
    <submittedName>
        <fullName evidence="3">(S)-ureidoglycine aminohydrolase</fullName>
        <ecNumber evidence="3">3.5.3.26</ecNumber>
    </submittedName>
</protein>
<dbReference type="PANTHER" id="PTHR34571:SF1">
    <property type="entry name" value="(S)-UREIDOGLYCINE AMINOHYDROLASE"/>
    <property type="match status" value="1"/>
</dbReference>
<evidence type="ECO:0000259" key="2">
    <source>
        <dbReference type="Pfam" id="PF07883"/>
    </source>
</evidence>
<dbReference type="Proteomes" id="UP000555411">
    <property type="component" value="Unassembled WGS sequence"/>
</dbReference>
<dbReference type="SUPFAM" id="SSF51182">
    <property type="entry name" value="RmlC-like cupins"/>
    <property type="match status" value="1"/>
</dbReference>
<comment type="caution">
    <text evidence="3">The sequence shown here is derived from an EMBL/GenBank/DDBJ whole genome shotgun (WGS) entry which is preliminary data.</text>
</comment>
<dbReference type="InterPro" id="IPR017627">
    <property type="entry name" value="UGHY"/>
</dbReference>
<dbReference type="NCBIfam" id="NF008373">
    <property type="entry name" value="PRK11171.1-2"/>
    <property type="match status" value="1"/>
</dbReference>
<dbReference type="Pfam" id="PF07883">
    <property type="entry name" value="Cupin_2"/>
    <property type="match status" value="1"/>
</dbReference>
<dbReference type="EC" id="3.5.3.26" evidence="3"/>
<dbReference type="NCBIfam" id="TIGR03214">
    <property type="entry name" value="ura-cupin"/>
    <property type="match status" value="1"/>
</dbReference>
<dbReference type="InterPro" id="IPR011051">
    <property type="entry name" value="RmlC_Cupin_sf"/>
</dbReference>
<dbReference type="InterPro" id="IPR044704">
    <property type="entry name" value="UGlyAH_cupin_N"/>
</dbReference>
<dbReference type="InterPro" id="IPR013096">
    <property type="entry name" value="Cupin_2"/>
</dbReference>
<dbReference type="RefSeq" id="WP_185797838.1">
    <property type="nucleotide sequence ID" value="NZ_JACLQD010000003.1"/>
</dbReference>
<feature type="domain" description="Cupin type-2" evidence="2">
    <location>
        <begin position="193"/>
        <end position="259"/>
    </location>
</feature>
<dbReference type="CDD" id="cd02212">
    <property type="entry name" value="cupin_UGlyAH_C"/>
    <property type="match status" value="1"/>
</dbReference>
<dbReference type="InterPro" id="IPR008579">
    <property type="entry name" value="UGlyAH_Cupin_dom"/>
</dbReference>
<keyword evidence="4" id="KW-1185">Reference proteome</keyword>
<gene>
    <name evidence="3" type="ORF">H7F16_12000</name>
</gene>
<sequence>MTSYYTPPGGLPPQTQLMTGRAVFTDAYAFIPRGVFSDIVTSSLPGWTRTKLWLIARPMSGFSETFSQYVVEVAPGGGSDAPDPDEGVQHVLFVTGGLVTLTIDGQGHELDEGGYAYIPAGAKWTLLAEGATPARFHWVRKLYEPAPGIERPAAFVTNEKTLQPVAMPDTNGVWATTRFVDPADLRYDMHVNIVTFQPGGTIPFEETHVMEHGLYVLQGKAVYKLNQDWVEVEAGDFMWLRAYCPQACYAAGPGPFRYLLYKDVNRHAKLRGPGAFGAFR</sequence>
<reference evidence="3 4" key="1">
    <citation type="journal article" date="2017" name="Int. J. Syst. Evol. Microbiol.">
        <title>Gemmobacter straminiformis sp. nov., isolated from an artificial fountain.</title>
        <authorList>
            <person name="Kang J.Y."/>
            <person name="Kim M.J."/>
            <person name="Chun J."/>
            <person name="Son K.P."/>
            <person name="Jahng K.Y."/>
        </authorList>
    </citation>
    <scope>NUCLEOTIDE SEQUENCE [LARGE SCALE GENOMIC DNA]</scope>
    <source>
        <strain evidence="3 4">CAM-8</strain>
    </source>
</reference>
<dbReference type="InterPro" id="IPR014710">
    <property type="entry name" value="RmlC-like_jellyroll"/>
</dbReference>
<dbReference type="CDD" id="cd02211">
    <property type="entry name" value="cupin_UGlyAH_N"/>
    <property type="match status" value="1"/>
</dbReference>
<keyword evidence="3" id="KW-0378">Hydrolase</keyword>
<evidence type="ECO:0000313" key="4">
    <source>
        <dbReference type="Proteomes" id="UP000555411"/>
    </source>
</evidence>
<dbReference type="InterPro" id="IPR044697">
    <property type="entry name" value="UGlyAH_cupin_C"/>
</dbReference>
<evidence type="ECO:0000313" key="3">
    <source>
        <dbReference type="EMBL" id="MBC2836231.1"/>
    </source>
</evidence>
<evidence type="ECO:0000259" key="1">
    <source>
        <dbReference type="Pfam" id="PF05899"/>
    </source>
</evidence>